<dbReference type="RefSeq" id="WP_139757342.1">
    <property type="nucleotide sequence ID" value="NZ_CP039852.1"/>
</dbReference>
<proteinExistence type="predicted"/>
<dbReference type="PANTHER" id="PTHR43792:SF1">
    <property type="entry name" value="N-ACETYLTRANSFERASE DOMAIN-CONTAINING PROTEIN"/>
    <property type="match status" value="1"/>
</dbReference>
<evidence type="ECO:0000313" key="2">
    <source>
        <dbReference type="EMBL" id="QCZ94605.1"/>
    </source>
</evidence>
<keyword evidence="2" id="KW-0808">Transferase</keyword>
<protein>
    <submittedName>
        <fullName evidence="2">GNAT family N-acetyltransferase</fullName>
    </submittedName>
</protein>
<dbReference type="Proteomes" id="UP000304912">
    <property type="component" value="Chromosome"/>
</dbReference>
<sequence>MTDFTMTTARLTLRKPASYDAQWIYELNNDPVWVRFIGNRAVHSVRDARRYIDNTLEHFDKWGYGLWVMERLDTGKPQGMCGLLNRDIFTCPDLGFALLSDARGKGYAQEGAEAILEWAIEHFDCGYITAMAHRDNNSSRKLLGRLGFEQRGTIFMPNVERQVFYWRDMTNLK</sequence>
<dbReference type="PROSITE" id="PS51186">
    <property type="entry name" value="GNAT"/>
    <property type="match status" value="1"/>
</dbReference>
<dbReference type="OrthoDB" id="9798081at2"/>
<dbReference type="PANTHER" id="PTHR43792">
    <property type="entry name" value="GNAT FAMILY, PUTATIVE (AFU_ORTHOLOGUE AFUA_3G00765)-RELATED-RELATED"/>
    <property type="match status" value="1"/>
</dbReference>
<dbReference type="InterPro" id="IPR016181">
    <property type="entry name" value="Acyl_CoA_acyltransferase"/>
</dbReference>
<dbReference type="InterPro" id="IPR000182">
    <property type="entry name" value="GNAT_dom"/>
</dbReference>
<dbReference type="Pfam" id="PF13302">
    <property type="entry name" value="Acetyltransf_3"/>
    <property type="match status" value="1"/>
</dbReference>
<feature type="domain" description="N-acetyltransferase" evidence="1">
    <location>
        <begin position="11"/>
        <end position="170"/>
    </location>
</feature>
<evidence type="ECO:0000313" key="3">
    <source>
        <dbReference type="Proteomes" id="UP000304912"/>
    </source>
</evidence>
<evidence type="ECO:0000259" key="1">
    <source>
        <dbReference type="PROSITE" id="PS51186"/>
    </source>
</evidence>
<accession>A0A5B7YGG6</accession>
<dbReference type="KEGG" id="salk:FBQ74_14515"/>
<gene>
    <name evidence="2" type="ORF">FBQ74_14515</name>
</gene>
<dbReference type="Gene3D" id="3.40.630.30">
    <property type="match status" value="1"/>
</dbReference>
<reference evidence="2 3" key="1">
    <citation type="submission" date="2019-04" db="EMBL/GenBank/DDBJ databases">
        <title>Salinimonas iocasae sp. nov., a halophilic bacterium isolated from the outer tube casing of tubeworms in Okinawa Trough.</title>
        <authorList>
            <person name="Zhang H."/>
            <person name="Wang H."/>
            <person name="Li C."/>
        </authorList>
    </citation>
    <scope>NUCLEOTIDE SEQUENCE [LARGE SCALE GENOMIC DNA]</scope>
    <source>
        <strain evidence="2 3">KX18D6</strain>
    </source>
</reference>
<keyword evidence="3" id="KW-1185">Reference proteome</keyword>
<dbReference type="InterPro" id="IPR051531">
    <property type="entry name" value="N-acetyltransferase"/>
</dbReference>
<dbReference type="EMBL" id="CP039852">
    <property type="protein sequence ID" value="QCZ94605.1"/>
    <property type="molecule type" value="Genomic_DNA"/>
</dbReference>
<dbReference type="GO" id="GO:0016747">
    <property type="term" value="F:acyltransferase activity, transferring groups other than amino-acyl groups"/>
    <property type="evidence" value="ECO:0007669"/>
    <property type="project" value="InterPro"/>
</dbReference>
<organism evidence="2 3">
    <name type="scientific">Salinimonas iocasae</name>
    <dbReference type="NCBI Taxonomy" id="2572577"/>
    <lineage>
        <taxon>Bacteria</taxon>
        <taxon>Pseudomonadati</taxon>
        <taxon>Pseudomonadota</taxon>
        <taxon>Gammaproteobacteria</taxon>
        <taxon>Alteromonadales</taxon>
        <taxon>Alteromonadaceae</taxon>
        <taxon>Alteromonas/Salinimonas group</taxon>
        <taxon>Salinimonas</taxon>
    </lineage>
</organism>
<dbReference type="AlphaFoldDB" id="A0A5B7YGG6"/>
<dbReference type="SUPFAM" id="SSF55729">
    <property type="entry name" value="Acyl-CoA N-acyltransferases (Nat)"/>
    <property type="match status" value="1"/>
</dbReference>
<name>A0A5B7YGG6_9ALTE</name>